<organism evidence="1 2">
    <name type="scientific">Violaceomyces palustris</name>
    <dbReference type="NCBI Taxonomy" id="1673888"/>
    <lineage>
        <taxon>Eukaryota</taxon>
        <taxon>Fungi</taxon>
        <taxon>Dikarya</taxon>
        <taxon>Basidiomycota</taxon>
        <taxon>Ustilaginomycotina</taxon>
        <taxon>Ustilaginomycetes</taxon>
        <taxon>Violaceomycetales</taxon>
        <taxon>Violaceomycetaceae</taxon>
        <taxon>Violaceomyces</taxon>
    </lineage>
</organism>
<keyword evidence="2" id="KW-1185">Reference proteome</keyword>
<evidence type="ECO:0000313" key="2">
    <source>
        <dbReference type="Proteomes" id="UP000245626"/>
    </source>
</evidence>
<reference evidence="1 2" key="1">
    <citation type="journal article" date="2018" name="Mol. Biol. Evol.">
        <title>Broad Genomic Sampling Reveals a Smut Pathogenic Ancestry of the Fungal Clade Ustilaginomycotina.</title>
        <authorList>
            <person name="Kijpornyongpan T."/>
            <person name="Mondo S.J."/>
            <person name="Barry K."/>
            <person name="Sandor L."/>
            <person name="Lee J."/>
            <person name="Lipzen A."/>
            <person name="Pangilinan J."/>
            <person name="LaButti K."/>
            <person name="Hainaut M."/>
            <person name="Henrissat B."/>
            <person name="Grigoriev I.V."/>
            <person name="Spatafora J.W."/>
            <person name="Aime M.C."/>
        </authorList>
    </citation>
    <scope>NUCLEOTIDE SEQUENCE [LARGE SCALE GENOMIC DNA]</scope>
    <source>
        <strain evidence="1 2">SA 807</strain>
    </source>
</reference>
<protein>
    <submittedName>
        <fullName evidence="1">Uncharacterized protein</fullName>
    </submittedName>
</protein>
<name>A0ACD0NST6_9BASI</name>
<proteinExistence type="predicted"/>
<dbReference type="EMBL" id="KZ820130">
    <property type="protein sequence ID" value="PWN48868.1"/>
    <property type="molecule type" value="Genomic_DNA"/>
</dbReference>
<dbReference type="Proteomes" id="UP000245626">
    <property type="component" value="Unassembled WGS sequence"/>
</dbReference>
<sequence>MVGNAMQAEAAKNTSKAGTSTRGELSSPPNSISSSVPSKPKLSDFGSLLKRMTKTKVKQGSPRPIKKSEVILEDDETILELDDDRDGSSTLAGGVKGKEKSSLEVEEMADLDDLGSKEEGKTTGSTSSALPDQAASNYAKEALKKDRKMAKLEAKALALNLGQILNHPSLLVQPVDALMMSHTRVYELKSTVQKPSNLSLGG</sequence>
<accession>A0ACD0NST6</accession>
<evidence type="ECO:0000313" key="1">
    <source>
        <dbReference type="EMBL" id="PWN48868.1"/>
    </source>
</evidence>
<gene>
    <name evidence="1" type="ORF">IE53DRAFT_370240</name>
</gene>